<dbReference type="Proteomes" id="UP000830375">
    <property type="component" value="Unassembled WGS sequence"/>
</dbReference>
<feature type="domain" description="C2H2-type" evidence="2">
    <location>
        <begin position="366"/>
        <end position="393"/>
    </location>
</feature>
<keyword evidence="4" id="KW-1185">Reference proteome</keyword>
<accession>A0ABQ8MZ61</accession>
<comment type="caution">
    <text evidence="3">The sequence shown here is derived from an EMBL/GenBank/DDBJ whole genome shotgun (WGS) entry which is preliminary data.</text>
</comment>
<proteinExistence type="predicted"/>
<dbReference type="PANTHER" id="PTHR16515">
    <property type="entry name" value="PR DOMAIN ZINC FINGER PROTEIN"/>
    <property type="match status" value="1"/>
</dbReference>
<evidence type="ECO:0000313" key="3">
    <source>
        <dbReference type="EMBL" id="KAI2668025.1"/>
    </source>
</evidence>
<dbReference type="SMART" id="SM00355">
    <property type="entry name" value="ZnF_C2H2"/>
    <property type="match status" value="3"/>
</dbReference>
<name>A0ABQ8MZ61_LABRO</name>
<dbReference type="EMBL" id="JACTAM010000002">
    <property type="protein sequence ID" value="KAI2668025.1"/>
    <property type="molecule type" value="Genomic_DNA"/>
</dbReference>
<keyword evidence="1" id="KW-0863">Zinc-finger</keyword>
<dbReference type="Gene3D" id="3.30.160.60">
    <property type="entry name" value="Classic Zinc Finger"/>
    <property type="match status" value="3"/>
</dbReference>
<dbReference type="PANTHER" id="PTHR16515:SF68">
    <property type="entry name" value="PR DOMAIN ZINC FINGER PROTEIN 1"/>
    <property type="match status" value="1"/>
</dbReference>
<gene>
    <name evidence="3" type="ORF">H4Q32_004657</name>
</gene>
<keyword evidence="1" id="KW-0479">Metal-binding</keyword>
<keyword evidence="1" id="KW-0862">Zinc</keyword>
<dbReference type="PROSITE" id="PS00028">
    <property type="entry name" value="ZINC_FINGER_C2H2_1"/>
    <property type="match status" value="3"/>
</dbReference>
<feature type="domain" description="C2H2-type" evidence="2">
    <location>
        <begin position="338"/>
        <end position="365"/>
    </location>
</feature>
<dbReference type="SUPFAM" id="SSF57667">
    <property type="entry name" value="beta-beta-alpha zinc fingers"/>
    <property type="match status" value="2"/>
</dbReference>
<dbReference type="InterPro" id="IPR036236">
    <property type="entry name" value="Znf_C2H2_sf"/>
</dbReference>
<evidence type="ECO:0000259" key="2">
    <source>
        <dbReference type="PROSITE" id="PS50157"/>
    </source>
</evidence>
<evidence type="ECO:0000313" key="4">
    <source>
        <dbReference type="Proteomes" id="UP000830375"/>
    </source>
</evidence>
<dbReference type="PROSITE" id="PS50157">
    <property type="entry name" value="ZINC_FINGER_C2H2_2"/>
    <property type="match status" value="3"/>
</dbReference>
<dbReference type="Pfam" id="PF00096">
    <property type="entry name" value="zf-C2H2"/>
    <property type="match status" value="3"/>
</dbReference>
<evidence type="ECO:0000256" key="1">
    <source>
        <dbReference type="PROSITE-ProRule" id="PRU00042"/>
    </source>
</evidence>
<protein>
    <submittedName>
        <fullName evidence="3">Zinc finger protein 182</fullName>
    </submittedName>
</protein>
<reference evidence="3 4" key="1">
    <citation type="submission" date="2022-01" db="EMBL/GenBank/DDBJ databases">
        <title>A high-quality chromosome-level genome assembly of rohu carp, Labeo rohita.</title>
        <authorList>
            <person name="Arick M.A. II"/>
            <person name="Hsu C.-Y."/>
            <person name="Magbanua Z."/>
            <person name="Pechanova O."/>
            <person name="Grover C."/>
            <person name="Miller E."/>
            <person name="Thrash A."/>
            <person name="Ezzel L."/>
            <person name="Alam S."/>
            <person name="Benzie J."/>
            <person name="Hamilton M."/>
            <person name="Karsi A."/>
            <person name="Lawrence M.L."/>
            <person name="Peterson D.G."/>
        </authorList>
    </citation>
    <scope>NUCLEOTIDE SEQUENCE [LARGE SCALE GENOMIC DNA]</scope>
    <source>
        <strain evidence="4">BAU-BD-2019</strain>
        <tissue evidence="3">Blood</tissue>
    </source>
</reference>
<organism evidence="3 4">
    <name type="scientific">Labeo rohita</name>
    <name type="common">Indian major carp</name>
    <name type="synonym">Cyprinus rohita</name>
    <dbReference type="NCBI Taxonomy" id="84645"/>
    <lineage>
        <taxon>Eukaryota</taxon>
        <taxon>Metazoa</taxon>
        <taxon>Chordata</taxon>
        <taxon>Craniata</taxon>
        <taxon>Vertebrata</taxon>
        <taxon>Euteleostomi</taxon>
        <taxon>Actinopterygii</taxon>
        <taxon>Neopterygii</taxon>
        <taxon>Teleostei</taxon>
        <taxon>Ostariophysi</taxon>
        <taxon>Cypriniformes</taxon>
        <taxon>Cyprinidae</taxon>
        <taxon>Labeoninae</taxon>
        <taxon>Labeonini</taxon>
        <taxon>Labeo</taxon>
    </lineage>
</organism>
<dbReference type="InterPro" id="IPR013087">
    <property type="entry name" value="Znf_C2H2_type"/>
</dbReference>
<sequence length="396" mass="45204">MSYCSFQAQLVSIMDIVAKAAVAEINRRVEESCAVIRLELSRSRKDIDALKRKCVIMDSELRRVKGRGRRRVWMCGTSERFPTPFKTLRDADAAAIRDQDQNPDQTHNIQQTVCSLEEGIGAPAIKQEQQEQESGSGAGGNCLFDHEEQNIQQIQAQENMENQKPPLGASEIQNTHFTHSQTHAEREKREEERLNVLGLQVKAEKDDEEPRVHLRFAQLWTAVPETSAEIQVENTERTFPMSQNTTVFSTEMSRNTLHPVETQMELYEPEQINANDQMMSAVVDTVHGPPASVRRLRTRWRSSVDAEKRFSCSFCEKSFSRFSQLKEHLRSHTGEKPFACAQCGRSFTKHCNLIRHAVVHSGEKPYQCGQCGKRFTQRSSLKSHQRTHSGAWDHHS</sequence>
<dbReference type="InterPro" id="IPR050331">
    <property type="entry name" value="Zinc_finger"/>
</dbReference>
<feature type="domain" description="C2H2-type" evidence="2">
    <location>
        <begin position="310"/>
        <end position="337"/>
    </location>
</feature>